<dbReference type="Proteomes" id="UP001139103">
    <property type="component" value="Unassembled WGS sequence"/>
</dbReference>
<name>A0A9X1MKT3_9BACT</name>
<protein>
    <submittedName>
        <fullName evidence="2">Uncharacterized protein</fullName>
    </submittedName>
</protein>
<feature type="region of interest" description="Disordered" evidence="1">
    <location>
        <begin position="135"/>
        <end position="171"/>
    </location>
</feature>
<dbReference type="AlphaFoldDB" id="A0A9X1MKT3"/>
<proteinExistence type="predicted"/>
<evidence type="ECO:0000313" key="3">
    <source>
        <dbReference type="Proteomes" id="UP001139103"/>
    </source>
</evidence>
<feature type="compositionally biased region" description="Polar residues" evidence="1">
    <location>
        <begin position="155"/>
        <end position="171"/>
    </location>
</feature>
<evidence type="ECO:0000313" key="2">
    <source>
        <dbReference type="EMBL" id="MCC9628671.1"/>
    </source>
</evidence>
<sequence>MDLARIALNKPWMPIRETLASVVDTPEQDLRDDPAQLPHIATIANQTIDLDRRIRDCLALGIASPSQSQDVAYSKATEPTLELLTPLQREILKVLNGKNMTKQQLADAVCGGDGSRLYKKGGLKELMKNGRLSNQRKGNVGYYRPDSPPLELLQSPATGFPQLSTKLTPDS</sequence>
<keyword evidence="3" id="KW-1185">Reference proteome</keyword>
<evidence type="ECO:0000256" key="1">
    <source>
        <dbReference type="SAM" id="MobiDB-lite"/>
    </source>
</evidence>
<accession>A0A9X1MKT3</accession>
<dbReference type="EMBL" id="JAJKFT010000004">
    <property type="protein sequence ID" value="MCC9628671.1"/>
    <property type="molecule type" value="Genomic_DNA"/>
</dbReference>
<comment type="caution">
    <text evidence="2">The sequence shown here is derived from an EMBL/GenBank/DDBJ whole genome shotgun (WGS) entry which is preliminary data.</text>
</comment>
<reference evidence="2" key="1">
    <citation type="submission" date="2021-11" db="EMBL/GenBank/DDBJ databases">
        <title>Genome sequence.</title>
        <authorList>
            <person name="Sun Q."/>
        </authorList>
    </citation>
    <scope>NUCLEOTIDE SEQUENCE</scope>
    <source>
        <strain evidence="2">JC732</strain>
    </source>
</reference>
<organism evidence="2 3">
    <name type="scientific">Blastopirellula sediminis</name>
    <dbReference type="NCBI Taxonomy" id="2894196"/>
    <lineage>
        <taxon>Bacteria</taxon>
        <taxon>Pseudomonadati</taxon>
        <taxon>Planctomycetota</taxon>
        <taxon>Planctomycetia</taxon>
        <taxon>Pirellulales</taxon>
        <taxon>Pirellulaceae</taxon>
        <taxon>Blastopirellula</taxon>
    </lineage>
</organism>
<gene>
    <name evidence="2" type="ORF">LOC68_09695</name>
</gene>